<dbReference type="InterPro" id="IPR008949">
    <property type="entry name" value="Isoprenoid_synthase_dom_sf"/>
</dbReference>
<keyword evidence="2" id="KW-1185">Reference proteome</keyword>
<evidence type="ECO:0000313" key="1">
    <source>
        <dbReference type="EMBL" id="MCQ8896212.1"/>
    </source>
</evidence>
<evidence type="ECO:0008006" key="3">
    <source>
        <dbReference type="Google" id="ProtNLM"/>
    </source>
</evidence>
<comment type="caution">
    <text evidence="1">The sequence shown here is derived from an EMBL/GenBank/DDBJ whole genome shotgun (WGS) entry which is preliminary data.</text>
</comment>
<dbReference type="RefSeq" id="WP_256763977.1">
    <property type="nucleotide sequence ID" value="NZ_JANIGO010000002.1"/>
</dbReference>
<dbReference type="SUPFAM" id="SSF48576">
    <property type="entry name" value="Terpenoid synthases"/>
    <property type="match status" value="1"/>
</dbReference>
<protein>
    <recommendedName>
        <fullName evidence="3">Phytoene synthase</fullName>
    </recommendedName>
</protein>
<sequence>MSTLLETPLAYCREKVCPDLSSLHYATVFQPVALKAYWLGLFALNRELRQACLKQLEAGLTQVKLGWWRNALANAGQETNLHPVIQALSREVVAGVDADNWPVLIEQVAAACEPRRFENQETWDQTTRTQIAPWLPLIAQKFGQTTPLHRPAGYEALMDFWMASTQLCQVLRLAKYLDEQFQPMPIALLSQHGVTAEQIRQRRHDAAIHALFLHIGKARIQVAEAAWQRMPTELRLFCRPLRALYRMKVREFRLHGPQPALLVEQKALTPLRKFSISWTTQVLRA</sequence>
<reference evidence="1 2" key="1">
    <citation type="submission" date="2022-07" db="EMBL/GenBank/DDBJ databases">
        <authorList>
            <person name="Xamxidin M."/>
            <person name="Wu M."/>
        </authorList>
    </citation>
    <scope>NUCLEOTIDE SEQUENCE [LARGE SCALE GENOMIC DNA]</scope>
    <source>
        <strain evidence="1 2">NBRC 111650</strain>
    </source>
</reference>
<name>A0ABT1WHL0_9BURK</name>
<accession>A0ABT1WHL0</accession>
<gene>
    <name evidence="1" type="ORF">NQT62_07165</name>
</gene>
<dbReference type="Gene3D" id="1.10.600.10">
    <property type="entry name" value="Farnesyl Diphosphate Synthase"/>
    <property type="match status" value="1"/>
</dbReference>
<dbReference type="EMBL" id="JANIGO010000002">
    <property type="protein sequence ID" value="MCQ8896212.1"/>
    <property type="molecule type" value="Genomic_DNA"/>
</dbReference>
<organism evidence="1 2">
    <name type="scientific">Limnobacter humi</name>
    <dbReference type="NCBI Taxonomy" id="1778671"/>
    <lineage>
        <taxon>Bacteria</taxon>
        <taxon>Pseudomonadati</taxon>
        <taxon>Pseudomonadota</taxon>
        <taxon>Betaproteobacteria</taxon>
        <taxon>Burkholderiales</taxon>
        <taxon>Burkholderiaceae</taxon>
        <taxon>Limnobacter</taxon>
    </lineage>
</organism>
<dbReference type="Proteomes" id="UP001204142">
    <property type="component" value="Unassembled WGS sequence"/>
</dbReference>
<proteinExistence type="predicted"/>
<evidence type="ECO:0000313" key="2">
    <source>
        <dbReference type="Proteomes" id="UP001204142"/>
    </source>
</evidence>